<keyword evidence="2" id="KW-0812">Transmembrane</keyword>
<feature type="compositionally biased region" description="Basic and acidic residues" evidence="1">
    <location>
        <begin position="42"/>
        <end position="51"/>
    </location>
</feature>
<reference evidence="3 4" key="1">
    <citation type="journal article" date="2009" name="BMC Genomics">
        <title>Complete genome sequence of the sugarcane nitrogen-fixing endophyte Gluconacetobacter diazotrophicus Pal5.</title>
        <authorList>
            <person name="Bertalan M."/>
            <person name="Albano R."/>
            <person name="Padua V."/>
            <person name="Rouws L."/>
            <person name="Rojas C."/>
            <person name="Hemerly A."/>
            <person name="Teixeira K."/>
            <person name="Schwab S."/>
            <person name="Araujo J."/>
            <person name="Oliveira A."/>
            <person name="Franca L."/>
            <person name="Magalhaes V."/>
            <person name="Alqueres S."/>
            <person name="Cardoso A."/>
            <person name="Almeida W."/>
            <person name="Loureiro M.M."/>
            <person name="Nogueira E."/>
            <person name="Cidade D."/>
            <person name="Oliveira D."/>
            <person name="Simao T."/>
            <person name="Macedo J."/>
            <person name="Valadao A."/>
            <person name="Dreschsel M."/>
            <person name="Freitas F."/>
            <person name="Vidal M."/>
            <person name="Guedes H."/>
            <person name="Rodrigues E."/>
            <person name="Meneses C."/>
            <person name="Brioso P."/>
            <person name="Pozzer L."/>
            <person name="Figueiredo D."/>
            <person name="Montano H."/>
            <person name="Junior J."/>
            <person name="Filho G."/>
            <person name="Flores V."/>
            <person name="Ferreira B."/>
            <person name="Branco A."/>
            <person name="Gonzalez P."/>
            <person name="Guillobel H."/>
            <person name="Lemos M."/>
            <person name="Seibel L."/>
            <person name="Macedo J."/>
            <person name="Alves-Ferreira M."/>
            <person name="Sachetto-Martins G."/>
            <person name="Coelho A."/>
            <person name="Santos E."/>
            <person name="Amaral G."/>
            <person name="Neves A."/>
            <person name="Pacheco A.B."/>
            <person name="Carvalho D."/>
            <person name="Lery L."/>
            <person name="Bisch P."/>
            <person name="Rossle S.C."/>
            <person name="Urmenyi T."/>
            <person name="Kruger W.V."/>
            <person name="Martins O."/>
            <person name="Baldani J.I."/>
            <person name="Ferreira P.C."/>
        </authorList>
    </citation>
    <scope>NUCLEOTIDE SEQUENCE [LARGE SCALE GENOMIC DNA]</scope>
    <source>
        <strain evidence="4">ATCC 49037 / DSM 5601 / CCUG 37298 / CIP 103539 / LMG 7603 / PAl5</strain>
    </source>
</reference>
<sequence>MADLHRPGGYHRGAWRIACVIGAAVALGGCYDHRDHYRDHYGRGDHQDRGPYVHGGGGGNGW</sequence>
<dbReference type="KEGG" id="gdi:GDI0841"/>
<feature type="region of interest" description="Disordered" evidence="1">
    <location>
        <begin position="42"/>
        <end position="62"/>
    </location>
</feature>
<accession>A9HB93</accession>
<dbReference type="EMBL" id="AM889285">
    <property type="protein sequence ID" value="CAP54784.1"/>
    <property type="molecule type" value="Genomic_DNA"/>
</dbReference>
<organism evidence="3 4">
    <name type="scientific">Gluconacetobacter diazotrophicus (strain ATCC 49037 / DSM 5601 / CCUG 37298 / CIP 103539 / LMG 7603 / PAl5)</name>
    <dbReference type="NCBI Taxonomy" id="272568"/>
    <lineage>
        <taxon>Bacteria</taxon>
        <taxon>Pseudomonadati</taxon>
        <taxon>Pseudomonadota</taxon>
        <taxon>Alphaproteobacteria</taxon>
        <taxon>Acetobacterales</taxon>
        <taxon>Acetobacteraceae</taxon>
        <taxon>Gluconacetobacter</taxon>
    </lineage>
</organism>
<evidence type="ECO:0000313" key="4">
    <source>
        <dbReference type="Proteomes" id="UP000001176"/>
    </source>
</evidence>
<keyword evidence="2" id="KW-0472">Membrane</keyword>
<dbReference type="PROSITE" id="PS51257">
    <property type="entry name" value="PROKAR_LIPOPROTEIN"/>
    <property type="match status" value="1"/>
</dbReference>
<dbReference type="AlphaFoldDB" id="A9HB93"/>
<dbReference type="Proteomes" id="UP000001176">
    <property type="component" value="Chromosome"/>
</dbReference>
<evidence type="ECO:0008006" key="5">
    <source>
        <dbReference type="Google" id="ProtNLM"/>
    </source>
</evidence>
<evidence type="ECO:0000256" key="1">
    <source>
        <dbReference type="SAM" id="MobiDB-lite"/>
    </source>
</evidence>
<evidence type="ECO:0000256" key="2">
    <source>
        <dbReference type="SAM" id="Phobius"/>
    </source>
</evidence>
<protein>
    <recommendedName>
        <fullName evidence="5">Lipoprotein</fullName>
    </recommendedName>
</protein>
<feature type="transmembrane region" description="Helical" evidence="2">
    <location>
        <begin position="13"/>
        <end position="31"/>
    </location>
</feature>
<evidence type="ECO:0000313" key="3">
    <source>
        <dbReference type="EMBL" id="CAP54784.1"/>
    </source>
</evidence>
<gene>
    <name evidence="3" type="ordered locus">GDI0841</name>
</gene>
<name>A9HB93_GLUDA</name>
<feature type="compositionally biased region" description="Gly residues" evidence="1">
    <location>
        <begin position="53"/>
        <end position="62"/>
    </location>
</feature>
<keyword evidence="4" id="KW-1185">Reference proteome</keyword>
<proteinExistence type="predicted"/>
<keyword evidence="2" id="KW-1133">Transmembrane helix</keyword>